<proteinExistence type="predicted"/>
<gene>
    <name evidence="1" type="ORF">SAMN05444171_2344</name>
</gene>
<dbReference type="SUPFAM" id="SSF55729">
    <property type="entry name" value="Acyl-CoA N-acyltransferases (Nat)"/>
    <property type="match status" value="1"/>
</dbReference>
<dbReference type="Proteomes" id="UP000183208">
    <property type="component" value="Unassembled WGS sequence"/>
</dbReference>
<dbReference type="Gene3D" id="3.40.630.30">
    <property type="match status" value="1"/>
</dbReference>
<evidence type="ECO:0008006" key="3">
    <source>
        <dbReference type="Google" id="ProtNLM"/>
    </source>
</evidence>
<evidence type="ECO:0000313" key="2">
    <source>
        <dbReference type="Proteomes" id="UP000183208"/>
    </source>
</evidence>
<dbReference type="EMBL" id="FNTI01000001">
    <property type="protein sequence ID" value="SEC82423.1"/>
    <property type="molecule type" value="Genomic_DNA"/>
</dbReference>
<accession>A0A1M6WGW7</accession>
<dbReference type="AlphaFoldDB" id="A0A1M6WGW7"/>
<dbReference type="OrthoDB" id="8449706at2"/>
<name>A0A1M6WGW7_9BRAD</name>
<dbReference type="RefSeq" id="WP_074819099.1">
    <property type="nucleotide sequence ID" value="NZ_FNTI01000001.1"/>
</dbReference>
<dbReference type="InterPro" id="IPR016181">
    <property type="entry name" value="Acyl_CoA_acyltransferase"/>
</dbReference>
<sequence length="226" mass="25223">MHPPPCIPKNGDSDRFREPATFAASSIAIAETDQELLQIGRLRYELFIERDGKSYRGADKDRRLFLEPVDKCSLNFFGTIGNDCVVAVRSTKVPDAKCDEQLCRIVEQSSLPAEQTSTTVISSRFVVCERIRARLLIPELFRHVYRTALSSGVTHSILAARPSLIPIFERFGFLAASTAFLDEIAGPMVIMKLDLLDRDHMVKSGSPLLPDHDDFVSRRSTHGNSS</sequence>
<organism evidence="1 2">
    <name type="scientific">Bradyrhizobium lablabi</name>
    <dbReference type="NCBI Taxonomy" id="722472"/>
    <lineage>
        <taxon>Bacteria</taxon>
        <taxon>Pseudomonadati</taxon>
        <taxon>Pseudomonadota</taxon>
        <taxon>Alphaproteobacteria</taxon>
        <taxon>Hyphomicrobiales</taxon>
        <taxon>Nitrobacteraceae</taxon>
        <taxon>Bradyrhizobium</taxon>
    </lineage>
</organism>
<evidence type="ECO:0000313" key="1">
    <source>
        <dbReference type="EMBL" id="SEC82423.1"/>
    </source>
</evidence>
<protein>
    <recommendedName>
        <fullName evidence="3">N-acetyltransferase domain-containing protein</fullName>
    </recommendedName>
</protein>
<reference evidence="1 2" key="1">
    <citation type="submission" date="2016-10" db="EMBL/GenBank/DDBJ databases">
        <authorList>
            <person name="de Groot N.N."/>
        </authorList>
    </citation>
    <scope>NUCLEOTIDE SEQUENCE [LARGE SCALE GENOMIC DNA]</scope>
    <source>
        <strain evidence="1 2">GAS522</strain>
    </source>
</reference>